<dbReference type="VEuPathDB" id="GiardiaDB:SS50377_20191"/>
<protein>
    <submittedName>
        <fullName evidence="1">Uncharacterized protein</fullName>
    </submittedName>
</protein>
<reference evidence="2" key="2">
    <citation type="submission" date="2020-12" db="EMBL/GenBank/DDBJ databases">
        <title>New Spironucleus salmonicida genome in near-complete chromosomes.</title>
        <authorList>
            <person name="Xu F."/>
            <person name="Kurt Z."/>
            <person name="Jimenez-Gonzalez A."/>
            <person name="Astvaldsson A."/>
            <person name="Andersson J.O."/>
            <person name="Svard S.G."/>
        </authorList>
    </citation>
    <scope>NUCLEOTIDE SEQUENCE</scope>
    <source>
        <strain evidence="2">ATCC 50377</strain>
    </source>
</reference>
<reference evidence="1 2" key="1">
    <citation type="journal article" date="2014" name="PLoS Genet.">
        <title>The Genome of Spironucleus salmonicida Highlights a Fish Pathogen Adapted to Fluctuating Environments.</title>
        <authorList>
            <person name="Xu F."/>
            <person name="Jerlstrom-Hultqvist J."/>
            <person name="Einarsson E."/>
            <person name="Astvaldsson A."/>
            <person name="Svard S.G."/>
            <person name="Andersson J.O."/>
        </authorList>
    </citation>
    <scope>NUCLEOTIDE SEQUENCE</scope>
    <source>
        <strain evidence="2">ATCC 50377</strain>
    </source>
</reference>
<evidence type="ECO:0000313" key="3">
    <source>
        <dbReference type="Proteomes" id="UP000018208"/>
    </source>
</evidence>
<accession>V6LNF3</accession>
<gene>
    <name evidence="1" type="ORF">SS50377_14822</name>
    <name evidence="2" type="ORF">SS50377_20191</name>
</gene>
<organism evidence="1">
    <name type="scientific">Spironucleus salmonicida</name>
    <dbReference type="NCBI Taxonomy" id="348837"/>
    <lineage>
        <taxon>Eukaryota</taxon>
        <taxon>Metamonada</taxon>
        <taxon>Diplomonadida</taxon>
        <taxon>Hexamitidae</taxon>
        <taxon>Hexamitinae</taxon>
        <taxon>Spironucleus</taxon>
    </lineage>
</organism>
<name>V6LNF3_9EUKA</name>
<evidence type="ECO:0000313" key="1">
    <source>
        <dbReference type="EMBL" id="EST45246.1"/>
    </source>
</evidence>
<keyword evidence="3" id="KW-1185">Reference proteome</keyword>
<sequence length="198" mass="24006">MESSSSMEIEDEHQTRLGTVHDQKPIYFNYNNSNQSFNKYINPLYLLGSPFLLKTQCLPLNFIKQSKQLDFEQLVLNISRCIIEQNFNPDHIRFTEKSQKIDNEWSKYIQQMRIKHKEIQSSHSSVLDFIRSDMRKNSRLLQILGSSSYLVDDYYRDRKLFQHGQEQLERRYRPTRHDIKTLEFEQKQQRIFKKQKQH</sequence>
<dbReference type="EMBL" id="KI546100">
    <property type="protein sequence ID" value="EST45246.1"/>
    <property type="molecule type" value="Genomic_DNA"/>
</dbReference>
<evidence type="ECO:0000313" key="2">
    <source>
        <dbReference type="EMBL" id="KAH0576845.1"/>
    </source>
</evidence>
<dbReference type="AlphaFoldDB" id="V6LNF3"/>
<dbReference type="EMBL" id="AUWU02000001">
    <property type="protein sequence ID" value="KAH0576845.1"/>
    <property type="molecule type" value="Genomic_DNA"/>
</dbReference>
<dbReference type="Proteomes" id="UP000018208">
    <property type="component" value="Unassembled WGS sequence"/>
</dbReference>
<proteinExistence type="predicted"/>